<sequence length="257" mass="26753">MQDGTSDREALAARIRHEHRHGDPRRRALAWVIGIIVVAVVAVGGVTVAQLLPSGEDPETIATPQHATESHGFLLAPPDAAATPVAVTLYEDFLCESCRAFHQESGTYLAEQVAAGAISVEYRPIVFLVSATTDEYAQRAANAAVCVADAAGVPAYVTMHGLLLDEQPAHGGAGLSDARLLELAAQAGATGIEDCVADREFEPWLDAAIDEALAADVSVTPTVRIGDVNVVRLSDGRETVPGPAELQYAVDAAAAAG</sequence>
<keyword evidence="1" id="KW-0472">Membrane</keyword>
<dbReference type="RefSeq" id="WP_344341123.1">
    <property type="nucleotide sequence ID" value="NZ_BAAAQT010000005.1"/>
</dbReference>
<name>A0ABP5MGU5_9MICO</name>
<feature type="domain" description="Thioredoxin-like fold" evidence="2">
    <location>
        <begin position="82"/>
        <end position="230"/>
    </location>
</feature>
<dbReference type="InterPro" id="IPR012336">
    <property type="entry name" value="Thioredoxin-like_fold"/>
</dbReference>
<dbReference type="InterPro" id="IPR036249">
    <property type="entry name" value="Thioredoxin-like_sf"/>
</dbReference>
<dbReference type="Gene3D" id="3.40.30.10">
    <property type="entry name" value="Glutaredoxin"/>
    <property type="match status" value="1"/>
</dbReference>
<keyword evidence="1" id="KW-0812">Transmembrane</keyword>
<gene>
    <name evidence="3" type="ORF">GCM10009846_10170</name>
</gene>
<evidence type="ECO:0000259" key="2">
    <source>
        <dbReference type="Pfam" id="PF13462"/>
    </source>
</evidence>
<feature type="transmembrane region" description="Helical" evidence="1">
    <location>
        <begin position="28"/>
        <end position="52"/>
    </location>
</feature>
<evidence type="ECO:0000313" key="4">
    <source>
        <dbReference type="Proteomes" id="UP001501599"/>
    </source>
</evidence>
<comment type="caution">
    <text evidence="3">The sequence shown here is derived from an EMBL/GenBank/DDBJ whole genome shotgun (WGS) entry which is preliminary data.</text>
</comment>
<keyword evidence="4" id="KW-1185">Reference proteome</keyword>
<organism evidence="3 4">
    <name type="scientific">Agrococcus versicolor</name>
    <dbReference type="NCBI Taxonomy" id="501482"/>
    <lineage>
        <taxon>Bacteria</taxon>
        <taxon>Bacillati</taxon>
        <taxon>Actinomycetota</taxon>
        <taxon>Actinomycetes</taxon>
        <taxon>Micrococcales</taxon>
        <taxon>Microbacteriaceae</taxon>
        <taxon>Agrococcus</taxon>
    </lineage>
</organism>
<dbReference type="Pfam" id="PF13462">
    <property type="entry name" value="Thioredoxin_4"/>
    <property type="match status" value="1"/>
</dbReference>
<dbReference type="Proteomes" id="UP001501599">
    <property type="component" value="Unassembled WGS sequence"/>
</dbReference>
<protein>
    <recommendedName>
        <fullName evidence="2">Thioredoxin-like fold domain-containing protein</fullName>
    </recommendedName>
</protein>
<dbReference type="SUPFAM" id="SSF52833">
    <property type="entry name" value="Thioredoxin-like"/>
    <property type="match status" value="1"/>
</dbReference>
<reference evidence="4" key="1">
    <citation type="journal article" date="2019" name="Int. J. Syst. Evol. Microbiol.">
        <title>The Global Catalogue of Microorganisms (GCM) 10K type strain sequencing project: providing services to taxonomists for standard genome sequencing and annotation.</title>
        <authorList>
            <consortium name="The Broad Institute Genomics Platform"/>
            <consortium name="The Broad Institute Genome Sequencing Center for Infectious Disease"/>
            <person name="Wu L."/>
            <person name="Ma J."/>
        </authorList>
    </citation>
    <scope>NUCLEOTIDE SEQUENCE [LARGE SCALE GENOMIC DNA]</scope>
    <source>
        <strain evidence="4">JCM 16026</strain>
    </source>
</reference>
<dbReference type="EMBL" id="BAAAQT010000005">
    <property type="protein sequence ID" value="GAA2172398.1"/>
    <property type="molecule type" value="Genomic_DNA"/>
</dbReference>
<keyword evidence="1" id="KW-1133">Transmembrane helix</keyword>
<evidence type="ECO:0000256" key="1">
    <source>
        <dbReference type="SAM" id="Phobius"/>
    </source>
</evidence>
<evidence type="ECO:0000313" key="3">
    <source>
        <dbReference type="EMBL" id="GAA2172398.1"/>
    </source>
</evidence>
<proteinExistence type="predicted"/>
<accession>A0ABP5MGU5</accession>